<dbReference type="GO" id="GO:0016874">
    <property type="term" value="F:ligase activity"/>
    <property type="evidence" value="ECO:0007669"/>
    <property type="project" value="UniProtKB-KW"/>
</dbReference>
<keyword evidence="2 4" id="KW-0547">Nucleotide-binding</keyword>
<dbReference type="InterPro" id="IPR011761">
    <property type="entry name" value="ATP-grasp"/>
</dbReference>
<dbReference type="Gene3D" id="3.30.1490.20">
    <property type="entry name" value="ATP-grasp fold, A domain"/>
    <property type="match status" value="1"/>
</dbReference>
<name>A0A921IKD7_9FIRM</name>
<dbReference type="InterPro" id="IPR003806">
    <property type="entry name" value="ATP-grasp_PylC-type"/>
</dbReference>
<evidence type="ECO:0000256" key="1">
    <source>
        <dbReference type="ARBA" id="ARBA00022598"/>
    </source>
</evidence>
<reference evidence="6" key="1">
    <citation type="journal article" date="2021" name="PeerJ">
        <title>Extensive microbial diversity within the chicken gut microbiome revealed by metagenomics and culture.</title>
        <authorList>
            <person name="Gilroy R."/>
            <person name="Ravi A."/>
            <person name="Getino M."/>
            <person name="Pursley I."/>
            <person name="Horton D.L."/>
            <person name="Alikhan N.F."/>
            <person name="Baker D."/>
            <person name="Gharbi K."/>
            <person name="Hall N."/>
            <person name="Watson M."/>
            <person name="Adriaenssens E.M."/>
            <person name="Foster-Nyarko E."/>
            <person name="Jarju S."/>
            <person name="Secka A."/>
            <person name="Antonio M."/>
            <person name="Oren A."/>
            <person name="Chaudhuri R.R."/>
            <person name="La Ragione R."/>
            <person name="Hildebrand F."/>
            <person name="Pallen M.J."/>
        </authorList>
    </citation>
    <scope>NUCLEOTIDE SEQUENCE</scope>
    <source>
        <strain evidence="6">ChiBcec21-2208</strain>
    </source>
</reference>
<dbReference type="SUPFAM" id="SSF56059">
    <property type="entry name" value="Glutathione synthetase ATP-binding domain-like"/>
    <property type="match status" value="1"/>
</dbReference>
<dbReference type="GO" id="GO:0046872">
    <property type="term" value="F:metal ion binding"/>
    <property type="evidence" value="ECO:0007669"/>
    <property type="project" value="InterPro"/>
</dbReference>
<dbReference type="Pfam" id="PF02655">
    <property type="entry name" value="ATP-grasp_3"/>
    <property type="match status" value="1"/>
</dbReference>
<keyword evidence="1" id="KW-0436">Ligase</keyword>
<evidence type="ECO:0000313" key="7">
    <source>
        <dbReference type="Proteomes" id="UP000782880"/>
    </source>
</evidence>
<sequence>MNFVFVSPHFPKTYWNFCERLRRNGVNVLGIGDAPFDEIPYELKDCLTEYYRVDNLGNYDEMVRAVGYFTFHYGKIDWLESNNEYWLEMDAQLRTDFNITTGAQNDFIERIKFKSKMKESYRAAGVPVARHHMVSTISAARQFIQSVGYPVIVKPDNGCGAEATYKLKNDSDLRTFFAKLPSIPYIMEEYINGTIVSFDGVADSHCVPLFYTSNVFPTPLLDIVSQKGDLAYWTQKHVPPALKDVGFRTIKAFGAKSRFFHCEFFQLNEDKPGLGHRGDYVALEVNMRPAGGYTPDMINFANSVDCYQIWADMVCYDEVRNLDLRGPKYYCVYASRRECHRYKHSHEQIMARYGSRMKMCDELPLALRLDMGDWMYTVNLRSSSERDAFIRYVQERA</sequence>
<dbReference type="Gene3D" id="3.30.470.20">
    <property type="entry name" value="ATP-grasp fold, B domain"/>
    <property type="match status" value="1"/>
</dbReference>
<accession>A0A921IKD7</accession>
<reference evidence="6" key="2">
    <citation type="submission" date="2021-09" db="EMBL/GenBank/DDBJ databases">
        <authorList>
            <person name="Gilroy R."/>
        </authorList>
    </citation>
    <scope>NUCLEOTIDE SEQUENCE</scope>
    <source>
        <strain evidence="6">ChiBcec21-2208</strain>
    </source>
</reference>
<organism evidence="6 7">
    <name type="scientific">Subdoligranulum variabile</name>
    <dbReference type="NCBI Taxonomy" id="214851"/>
    <lineage>
        <taxon>Bacteria</taxon>
        <taxon>Bacillati</taxon>
        <taxon>Bacillota</taxon>
        <taxon>Clostridia</taxon>
        <taxon>Eubacteriales</taxon>
        <taxon>Oscillospiraceae</taxon>
        <taxon>Subdoligranulum</taxon>
    </lineage>
</organism>
<protein>
    <submittedName>
        <fullName evidence="6">ATP-grasp domain-containing protein</fullName>
    </submittedName>
</protein>
<dbReference type="InterPro" id="IPR052032">
    <property type="entry name" value="ATP-dep_AA_Ligase"/>
</dbReference>
<comment type="caution">
    <text evidence="6">The sequence shown here is derived from an EMBL/GenBank/DDBJ whole genome shotgun (WGS) entry which is preliminary data.</text>
</comment>
<dbReference type="EMBL" id="DYVE01000084">
    <property type="protein sequence ID" value="HJG27675.1"/>
    <property type="molecule type" value="Genomic_DNA"/>
</dbReference>
<gene>
    <name evidence="6" type="ORF">K8V20_03395</name>
</gene>
<evidence type="ECO:0000256" key="2">
    <source>
        <dbReference type="ARBA" id="ARBA00022741"/>
    </source>
</evidence>
<evidence type="ECO:0000256" key="4">
    <source>
        <dbReference type="PROSITE-ProRule" id="PRU00409"/>
    </source>
</evidence>
<evidence type="ECO:0000313" key="6">
    <source>
        <dbReference type="EMBL" id="HJG27675.1"/>
    </source>
</evidence>
<dbReference type="PANTHER" id="PTHR43585">
    <property type="entry name" value="FUMIPYRROLE BIOSYNTHESIS PROTEIN C"/>
    <property type="match status" value="1"/>
</dbReference>
<dbReference type="Proteomes" id="UP000782880">
    <property type="component" value="Unassembled WGS sequence"/>
</dbReference>
<keyword evidence="3 4" id="KW-0067">ATP-binding</keyword>
<feature type="domain" description="ATP-grasp" evidence="5">
    <location>
        <begin position="118"/>
        <end position="315"/>
    </location>
</feature>
<evidence type="ECO:0000256" key="3">
    <source>
        <dbReference type="ARBA" id="ARBA00022840"/>
    </source>
</evidence>
<dbReference type="GO" id="GO:0005524">
    <property type="term" value="F:ATP binding"/>
    <property type="evidence" value="ECO:0007669"/>
    <property type="project" value="UniProtKB-UniRule"/>
</dbReference>
<dbReference type="InterPro" id="IPR013815">
    <property type="entry name" value="ATP_grasp_subdomain_1"/>
</dbReference>
<dbReference type="PANTHER" id="PTHR43585:SF2">
    <property type="entry name" value="ATP-GRASP ENZYME FSQD"/>
    <property type="match status" value="1"/>
</dbReference>
<dbReference type="AlphaFoldDB" id="A0A921IKD7"/>
<proteinExistence type="predicted"/>
<evidence type="ECO:0000259" key="5">
    <source>
        <dbReference type="PROSITE" id="PS50975"/>
    </source>
</evidence>
<dbReference type="PROSITE" id="PS50975">
    <property type="entry name" value="ATP_GRASP"/>
    <property type="match status" value="1"/>
</dbReference>